<gene>
    <name evidence="1" type="ORF">HW555_010088</name>
</gene>
<sequence>MKKAGSEVSQAGVQSCIGGSHVDYLQLILPLGFSRHQPVPTARRCGTLVSVAQVATAETNDFNGHLYNRRGHGLIGRNGHAFQLARSAAITISSVQGVRDFATGRRARSPNASGAPACPRFMFPVSTGPYAFMSTSDQLADHCCITGYHAKMYSMEQQGTFFENFNHFQWTQRSDPAKNRLSTIALTACQVSRAVDTIWEPGSKKPATVANLPISVRTPSSENDSRECELGTNQACEYACSDRLKITFTATNGNPSDDRPSGISSTKSECECCKYSKYRRMSA</sequence>
<organism evidence="1 2">
    <name type="scientific">Spodoptera exigua</name>
    <name type="common">Beet armyworm</name>
    <name type="synonym">Noctua fulgens</name>
    <dbReference type="NCBI Taxonomy" id="7107"/>
    <lineage>
        <taxon>Eukaryota</taxon>
        <taxon>Metazoa</taxon>
        <taxon>Ecdysozoa</taxon>
        <taxon>Arthropoda</taxon>
        <taxon>Hexapoda</taxon>
        <taxon>Insecta</taxon>
        <taxon>Pterygota</taxon>
        <taxon>Neoptera</taxon>
        <taxon>Endopterygota</taxon>
        <taxon>Lepidoptera</taxon>
        <taxon>Glossata</taxon>
        <taxon>Ditrysia</taxon>
        <taxon>Noctuoidea</taxon>
        <taxon>Noctuidae</taxon>
        <taxon>Amphipyrinae</taxon>
        <taxon>Spodoptera</taxon>
    </lineage>
</organism>
<dbReference type="Proteomes" id="UP000648187">
    <property type="component" value="Unassembled WGS sequence"/>
</dbReference>
<evidence type="ECO:0000313" key="1">
    <source>
        <dbReference type="EMBL" id="KAF9410956.1"/>
    </source>
</evidence>
<keyword evidence="2" id="KW-1185">Reference proteome</keyword>
<proteinExistence type="predicted"/>
<comment type="caution">
    <text evidence="1">The sequence shown here is derived from an EMBL/GenBank/DDBJ whole genome shotgun (WGS) entry which is preliminary data.</text>
</comment>
<evidence type="ECO:0000313" key="2">
    <source>
        <dbReference type="Proteomes" id="UP000648187"/>
    </source>
</evidence>
<dbReference type="EMBL" id="JACKWZ010000239">
    <property type="protein sequence ID" value="KAF9410956.1"/>
    <property type="molecule type" value="Genomic_DNA"/>
</dbReference>
<reference evidence="1" key="1">
    <citation type="submission" date="2020-08" db="EMBL/GenBank/DDBJ databases">
        <title>Spodoptera exigua strain:BAW_Kor-Di-RS1 Genome sequencing and assembly.</title>
        <authorList>
            <person name="Kim J."/>
            <person name="Nam H.Y."/>
            <person name="Kwon M."/>
            <person name="Choi J.H."/>
            <person name="Cho S.R."/>
            <person name="Kim G.-H."/>
        </authorList>
    </citation>
    <scope>NUCLEOTIDE SEQUENCE</scope>
    <source>
        <strain evidence="1">BAW_Kor-Di-RS1</strain>
        <tissue evidence="1">Whole-body</tissue>
    </source>
</reference>
<accession>A0A835GB91</accession>
<name>A0A835GB91_SPOEX</name>
<protein>
    <submittedName>
        <fullName evidence="1">Uncharacterized protein</fullName>
    </submittedName>
</protein>
<dbReference type="AlphaFoldDB" id="A0A835GB91"/>